<protein>
    <recommendedName>
        <fullName evidence="3">Lipocalin-like domain-containing protein</fullName>
    </recommendedName>
</protein>
<gene>
    <name evidence="1" type="ORF">DRF67_07200</name>
</gene>
<name>A0A3D9B5F2_9FLAO</name>
<evidence type="ECO:0000313" key="2">
    <source>
        <dbReference type="Proteomes" id="UP000256257"/>
    </source>
</evidence>
<organism evidence="1 2">
    <name type="scientific">Chryseobacterium pennipullorum</name>
    <dbReference type="NCBI Taxonomy" id="2258963"/>
    <lineage>
        <taxon>Bacteria</taxon>
        <taxon>Pseudomonadati</taxon>
        <taxon>Bacteroidota</taxon>
        <taxon>Flavobacteriia</taxon>
        <taxon>Flavobacteriales</taxon>
        <taxon>Weeksellaceae</taxon>
        <taxon>Chryseobacterium group</taxon>
        <taxon>Chryseobacterium</taxon>
    </lineage>
</organism>
<comment type="caution">
    <text evidence="1">The sequence shown here is derived from an EMBL/GenBank/DDBJ whole genome shotgun (WGS) entry which is preliminary data.</text>
</comment>
<dbReference type="OrthoDB" id="1255771at2"/>
<sequence>MKKLTCAIILSFCTFSFVKSQDKASHLLLLQTWKLTKFDTYIYTYVKQDVFDPKSLGLRFKKNGKILGNLNRPGNGNGILEDFNNRSLQFERYIGDWKKTSDSTVTIIFSSNPSMNGNFIISRLTESELKLKRLFDAATEKKFDSIRRSKDISY</sequence>
<dbReference type="AlphaFoldDB" id="A0A3D9B5F2"/>
<dbReference type="EMBL" id="QNVV01000004">
    <property type="protein sequence ID" value="REC48598.1"/>
    <property type="molecule type" value="Genomic_DNA"/>
</dbReference>
<keyword evidence="2" id="KW-1185">Reference proteome</keyword>
<evidence type="ECO:0000313" key="1">
    <source>
        <dbReference type="EMBL" id="REC48598.1"/>
    </source>
</evidence>
<dbReference type="RefSeq" id="WP_115927619.1">
    <property type="nucleotide sequence ID" value="NZ_QNVV01000004.1"/>
</dbReference>
<proteinExistence type="predicted"/>
<evidence type="ECO:0008006" key="3">
    <source>
        <dbReference type="Google" id="ProtNLM"/>
    </source>
</evidence>
<reference evidence="1 2" key="1">
    <citation type="submission" date="2018-06" db="EMBL/GenBank/DDBJ databases">
        <title>Novel Chryseobacterium species.</title>
        <authorList>
            <person name="Newman J."/>
            <person name="Hugo C."/>
            <person name="Oosthuizen L."/>
            <person name="Charimba G."/>
        </authorList>
    </citation>
    <scope>NUCLEOTIDE SEQUENCE [LARGE SCALE GENOMIC DNA]</scope>
    <source>
        <strain evidence="1 2">7_F195</strain>
    </source>
</reference>
<dbReference type="Proteomes" id="UP000256257">
    <property type="component" value="Unassembled WGS sequence"/>
</dbReference>
<accession>A0A3D9B5F2</accession>